<keyword evidence="1" id="KW-0677">Repeat</keyword>
<dbReference type="GO" id="GO:0016740">
    <property type="term" value="F:transferase activity"/>
    <property type="evidence" value="ECO:0007669"/>
    <property type="project" value="UniProtKB-KW"/>
</dbReference>
<proteinExistence type="predicted"/>
<dbReference type="PROSITE" id="PS50088">
    <property type="entry name" value="ANK_REPEAT"/>
    <property type="match status" value="2"/>
</dbReference>
<dbReference type="Proteomes" id="UP000186817">
    <property type="component" value="Unassembled WGS sequence"/>
</dbReference>
<dbReference type="AlphaFoldDB" id="A0A1Q9ELG5"/>
<keyword evidence="2 3" id="KW-0040">ANK repeat</keyword>
<evidence type="ECO:0000256" key="1">
    <source>
        <dbReference type="ARBA" id="ARBA00022737"/>
    </source>
</evidence>
<reference evidence="5 6" key="1">
    <citation type="submission" date="2016-02" db="EMBL/GenBank/DDBJ databases">
        <title>Genome analysis of coral dinoflagellate symbionts highlights evolutionary adaptations to a symbiotic lifestyle.</title>
        <authorList>
            <person name="Aranda M."/>
            <person name="Li Y."/>
            <person name="Liew Y.J."/>
            <person name="Baumgarten S."/>
            <person name="Simakov O."/>
            <person name="Wilson M."/>
            <person name="Piel J."/>
            <person name="Ashoor H."/>
            <person name="Bougouffa S."/>
            <person name="Bajic V.B."/>
            <person name="Ryu T."/>
            <person name="Ravasi T."/>
            <person name="Bayer T."/>
            <person name="Micklem G."/>
            <person name="Kim H."/>
            <person name="Bhak J."/>
            <person name="Lajeunesse T.C."/>
            <person name="Voolstra C.R."/>
        </authorList>
    </citation>
    <scope>NUCLEOTIDE SEQUENCE [LARGE SCALE GENOMIC DNA]</scope>
    <source>
        <strain evidence="5 6">CCMP2467</strain>
    </source>
</reference>
<feature type="repeat" description="ANK" evidence="3">
    <location>
        <begin position="71"/>
        <end position="103"/>
    </location>
</feature>
<dbReference type="PANTHER" id="PTHR24161">
    <property type="entry name" value="ANK_REP_REGION DOMAIN-CONTAINING PROTEIN-RELATED"/>
    <property type="match status" value="1"/>
</dbReference>
<feature type="coiled-coil region" evidence="4">
    <location>
        <begin position="222"/>
        <end position="277"/>
    </location>
</feature>
<evidence type="ECO:0000256" key="2">
    <source>
        <dbReference type="ARBA" id="ARBA00023043"/>
    </source>
</evidence>
<dbReference type="EMBL" id="LSRX01000120">
    <property type="protein sequence ID" value="OLQ08296.1"/>
    <property type="molecule type" value="Genomic_DNA"/>
</dbReference>
<evidence type="ECO:0000256" key="4">
    <source>
        <dbReference type="SAM" id="Coils"/>
    </source>
</evidence>
<evidence type="ECO:0000313" key="5">
    <source>
        <dbReference type="EMBL" id="OLQ08296.1"/>
    </source>
</evidence>
<dbReference type="PANTHER" id="PTHR24161:SF85">
    <property type="entry name" value="PALMITOYLTRANSFERASE HIP14"/>
    <property type="match status" value="1"/>
</dbReference>
<organism evidence="5 6">
    <name type="scientific">Symbiodinium microadriaticum</name>
    <name type="common">Dinoflagellate</name>
    <name type="synonym">Zooxanthella microadriatica</name>
    <dbReference type="NCBI Taxonomy" id="2951"/>
    <lineage>
        <taxon>Eukaryota</taxon>
        <taxon>Sar</taxon>
        <taxon>Alveolata</taxon>
        <taxon>Dinophyceae</taxon>
        <taxon>Suessiales</taxon>
        <taxon>Symbiodiniaceae</taxon>
        <taxon>Symbiodinium</taxon>
    </lineage>
</organism>
<dbReference type="OrthoDB" id="407305at2759"/>
<dbReference type="InterPro" id="IPR002110">
    <property type="entry name" value="Ankyrin_rpt"/>
</dbReference>
<evidence type="ECO:0000313" key="6">
    <source>
        <dbReference type="Proteomes" id="UP000186817"/>
    </source>
</evidence>
<dbReference type="SUPFAM" id="SSF48403">
    <property type="entry name" value="Ankyrin repeat"/>
    <property type="match status" value="1"/>
</dbReference>
<gene>
    <name evidence="5" type="ORF">AK812_SmicGene8206</name>
</gene>
<dbReference type="InterPro" id="IPR036770">
    <property type="entry name" value="Ankyrin_rpt-contain_sf"/>
</dbReference>
<sequence length="475" mass="53883">MAVSSEAIFSLLRAGSFDEAITTLRASPELWTQREAEGGHSVLHWAALFGNLELAQEALYFGLEVDARSENLQTPLMWAATRGQLKVAKVLLEAKADPHAQDSVGASPFILAVQHSQIGVLLLLFALCKHSELFASKDCKADDVATKPLCFNSPVAPTYFGHSGVAMASTFGQPSAGTDQLDWTRRYESAMEAFAKAQSQLEEQFVKSPRDPDTVKFFEGKLEDARKHIEFAQTMLQRCQAAPHSEDILTEIEKLLEKNLERSNEKLEKVKECLILRHLHGESAKWYSRNICTAHIYNKDHDAAAQTLPFDVNDPKNTLLLLRHFELEFDRGRLMLMPVEVGQTAEEPLSLVLKVYIHDELKAENVWTVSIIDRNYVWHEEVKVKSRTGRWRSLTFNDLHGRTFNAAPVYMRSLFLKAVGAHKAHPQHMPNPREFLQNFQSRCLTWDQHLGNRWSEQDRQVGSVPYEDLFDEVSS</sequence>
<accession>A0A1Q9ELG5</accession>
<keyword evidence="6" id="KW-1185">Reference proteome</keyword>
<dbReference type="SMART" id="SM00248">
    <property type="entry name" value="ANK"/>
    <property type="match status" value="3"/>
</dbReference>
<dbReference type="Gene3D" id="1.25.40.20">
    <property type="entry name" value="Ankyrin repeat-containing domain"/>
    <property type="match status" value="1"/>
</dbReference>
<keyword evidence="5" id="KW-0808">Transferase</keyword>
<comment type="caution">
    <text evidence="5">The sequence shown here is derived from an EMBL/GenBank/DDBJ whole genome shotgun (WGS) entry which is preliminary data.</text>
</comment>
<dbReference type="PROSITE" id="PS50297">
    <property type="entry name" value="ANK_REP_REGION"/>
    <property type="match status" value="1"/>
</dbReference>
<name>A0A1Q9ELG5_SYMMI</name>
<dbReference type="Pfam" id="PF12796">
    <property type="entry name" value="Ank_2"/>
    <property type="match status" value="1"/>
</dbReference>
<feature type="repeat" description="ANK" evidence="3">
    <location>
        <begin position="38"/>
        <end position="70"/>
    </location>
</feature>
<protein>
    <submittedName>
        <fullName evidence="5">Putative ZDHHC-type palmitoyltransferase 6</fullName>
    </submittedName>
</protein>
<keyword evidence="4" id="KW-0175">Coiled coil</keyword>
<evidence type="ECO:0000256" key="3">
    <source>
        <dbReference type="PROSITE-ProRule" id="PRU00023"/>
    </source>
</evidence>